<dbReference type="EMBL" id="GDUN01000218">
    <property type="protein sequence ID" value="JAN95701.1"/>
    <property type="molecule type" value="mRNA"/>
</dbReference>
<proteinExistence type="evidence at transcript level"/>
<dbReference type="GO" id="GO:0008270">
    <property type="term" value="F:zinc ion binding"/>
    <property type="evidence" value="ECO:0007669"/>
    <property type="project" value="UniProtKB-KW"/>
</dbReference>
<dbReference type="InterPro" id="IPR001965">
    <property type="entry name" value="Znf_PHD"/>
</dbReference>
<dbReference type="AlphaFoldDB" id="A0A0N8ES79"/>
<protein>
    <recommendedName>
        <fullName evidence="4">Zinc finger PHD-type domain-containing protein</fullName>
    </recommendedName>
</protein>
<dbReference type="SMART" id="SM00249">
    <property type="entry name" value="PHD"/>
    <property type="match status" value="1"/>
</dbReference>
<name>A0A0N8ES79_AEDAE</name>
<dbReference type="InterPro" id="IPR013083">
    <property type="entry name" value="Znf_RING/FYVE/PHD"/>
</dbReference>
<feature type="domain" description="Zinc finger PHD-type" evidence="4">
    <location>
        <begin position="2"/>
        <end position="56"/>
    </location>
</feature>
<sequence>MVCKRCQKKVSGDDGVVCRGYCGASFHAFCVNVDEPLRKQLGQYRNNVFWMCDGCANLFGNAHFRALMTGFDEKSSMVPSAIQSMQCEIEKLHASVKTLSAKVDGMPTTPTPFSTPNPWPAIHRINRFTKSAKRFRDTDGNPVNVEDGSIKMGTKTTNACSTICLDSRQEDDLIWIYLSAFHPNTTENQISSFVRECCELTANAHLKVIKLVPKGKDLNTLNYVSFKIGLSVQFKEKSFSCETWPENIRFRQFEDNRAKNLPRVISLSSTIQQGMTVPPPMDSSSLDI</sequence>
<keyword evidence="2" id="KW-0863">Zinc-finger</keyword>
<evidence type="ECO:0000313" key="5">
    <source>
        <dbReference type="EMBL" id="JAN95701.1"/>
    </source>
</evidence>
<evidence type="ECO:0000256" key="1">
    <source>
        <dbReference type="ARBA" id="ARBA00022723"/>
    </source>
</evidence>
<dbReference type="SUPFAM" id="SSF57903">
    <property type="entry name" value="FYVE/PHD zinc finger"/>
    <property type="match status" value="1"/>
</dbReference>
<keyword evidence="1" id="KW-0479">Metal-binding</keyword>
<evidence type="ECO:0000256" key="3">
    <source>
        <dbReference type="ARBA" id="ARBA00022833"/>
    </source>
</evidence>
<reference evidence="5" key="1">
    <citation type="journal article" date="2016" name="PLoS ONE">
        <title>A Deep Insight into the Sialome of Male and Female Aedes aegypti Mosquitoes.</title>
        <authorList>
            <person name="Ribeiro J.M."/>
            <person name="Martin-Martin I."/>
            <person name="Arca B."/>
            <person name="Calvo E."/>
        </authorList>
    </citation>
    <scope>NUCLEOTIDE SEQUENCE</scope>
    <source>
        <strain evidence="5">Liverpool</strain>
        <tissue evidence="5">Salivary glands</tissue>
    </source>
</reference>
<evidence type="ECO:0000259" key="4">
    <source>
        <dbReference type="SMART" id="SM00249"/>
    </source>
</evidence>
<organism evidence="5">
    <name type="scientific">Aedes aegypti</name>
    <name type="common">Yellowfever mosquito</name>
    <name type="synonym">Culex aegypti</name>
    <dbReference type="NCBI Taxonomy" id="7159"/>
    <lineage>
        <taxon>Eukaryota</taxon>
        <taxon>Metazoa</taxon>
        <taxon>Ecdysozoa</taxon>
        <taxon>Arthropoda</taxon>
        <taxon>Hexapoda</taxon>
        <taxon>Insecta</taxon>
        <taxon>Pterygota</taxon>
        <taxon>Neoptera</taxon>
        <taxon>Endopterygota</taxon>
        <taxon>Diptera</taxon>
        <taxon>Nematocera</taxon>
        <taxon>Culicoidea</taxon>
        <taxon>Culicidae</taxon>
        <taxon>Culicinae</taxon>
        <taxon>Aedini</taxon>
        <taxon>Aedes</taxon>
        <taxon>Stegomyia</taxon>
    </lineage>
</organism>
<evidence type="ECO:0000256" key="2">
    <source>
        <dbReference type="ARBA" id="ARBA00022771"/>
    </source>
</evidence>
<dbReference type="Gene3D" id="3.30.40.10">
    <property type="entry name" value="Zinc/RING finger domain, C3HC4 (zinc finger)"/>
    <property type="match status" value="1"/>
</dbReference>
<dbReference type="InterPro" id="IPR011011">
    <property type="entry name" value="Znf_FYVE_PHD"/>
</dbReference>
<keyword evidence="3" id="KW-0862">Zinc</keyword>
<accession>A0A0N8ES79</accession>